<evidence type="ECO:0000259" key="2">
    <source>
        <dbReference type="PROSITE" id="PS50279"/>
    </source>
</evidence>
<dbReference type="SUPFAM" id="SSF57362">
    <property type="entry name" value="BPTI-like"/>
    <property type="match status" value="1"/>
</dbReference>
<organism evidence="3 4">
    <name type="scientific">Ancylostoma duodenale</name>
    <dbReference type="NCBI Taxonomy" id="51022"/>
    <lineage>
        <taxon>Eukaryota</taxon>
        <taxon>Metazoa</taxon>
        <taxon>Ecdysozoa</taxon>
        <taxon>Nematoda</taxon>
        <taxon>Chromadorea</taxon>
        <taxon>Rhabditida</taxon>
        <taxon>Rhabditina</taxon>
        <taxon>Rhabditomorpha</taxon>
        <taxon>Strongyloidea</taxon>
        <taxon>Ancylostomatidae</taxon>
        <taxon>Ancylostomatinae</taxon>
        <taxon>Ancylostoma</taxon>
    </lineage>
</organism>
<dbReference type="GO" id="GO:0004867">
    <property type="term" value="F:serine-type endopeptidase inhibitor activity"/>
    <property type="evidence" value="ECO:0007669"/>
    <property type="project" value="InterPro"/>
</dbReference>
<feature type="compositionally biased region" description="Low complexity" evidence="1">
    <location>
        <begin position="39"/>
        <end position="50"/>
    </location>
</feature>
<feature type="compositionally biased region" description="Polar residues" evidence="1">
    <location>
        <begin position="151"/>
        <end position="160"/>
    </location>
</feature>
<protein>
    <submittedName>
        <fullName evidence="3">Kunitz/Bovine pancreatic trypsin inhibitor domain protein</fullName>
    </submittedName>
</protein>
<dbReference type="Gene3D" id="4.10.410.10">
    <property type="entry name" value="Pancreatic trypsin inhibitor Kunitz domain"/>
    <property type="match status" value="1"/>
</dbReference>
<dbReference type="InterPro" id="IPR002223">
    <property type="entry name" value="Kunitz_BPTI"/>
</dbReference>
<dbReference type="InterPro" id="IPR036880">
    <property type="entry name" value="Kunitz_BPTI_sf"/>
</dbReference>
<evidence type="ECO:0000256" key="1">
    <source>
        <dbReference type="SAM" id="MobiDB-lite"/>
    </source>
</evidence>
<feature type="domain" description="BPTI/Kunitz inhibitor" evidence="2">
    <location>
        <begin position="1"/>
        <end position="31"/>
    </location>
</feature>
<feature type="region of interest" description="Disordered" evidence="1">
    <location>
        <begin position="30"/>
        <end position="160"/>
    </location>
</feature>
<proteinExistence type="predicted"/>
<gene>
    <name evidence="3" type="ORF">ANCDUO_12538</name>
</gene>
<dbReference type="EMBL" id="KN734571">
    <property type="protein sequence ID" value="KIH57275.1"/>
    <property type="molecule type" value="Genomic_DNA"/>
</dbReference>
<reference evidence="3 4" key="1">
    <citation type="submission" date="2013-12" db="EMBL/GenBank/DDBJ databases">
        <title>Draft genome of the parsitic nematode Ancylostoma duodenale.</title>
        <authorList>
            <person name="Mitreva M."/>
        </authorList>
    </citation>
    <scope>NUCLEOTIDE SEQUENCE [LARGE SCALE GENOMIC DNA]</scope>
    <source>
        <strain evidence="3 4">Zhejiang</strain>
    </source>
</reference>
<keyword evidence="4" id="KW-1185">Reference proteome</keyword>
<dbReference type="PROSITE" id="PS50279">
    <property type="entry name" value="BPTI_KUNITZ_2"/>
    <property type="match status" value="1"/>
</dbReference>
<evidence type="ECO:0000313" key="3">
    <source>
        <dbReference type="EMBL" id="KIH57275.1"/>
    </source>
</evidence>
<accession>A0A0C2G8G4</accession>
<evidence type="ECO:0000313" key="4">
    <source>
        <dbReference type="Proteomes" id="UP000054047"/>
    </source>
</evidence>
<dbReference type="Pfam" id="PF00014">
    <property type="entry name" value="Kunitz_BPTI"/>
    <property type="match status" value="1"/>
</dbReference>
<sequence>MRNLRCEQFVYEGQGGNENQFETLSDCERACSPQPAPFAPAAQKTTEATRPPAPATAPPQTLRPISETDENQNPSQEINEDIDAEYDELFSSLPPSAPITAAPTVSPSVSNSVDSRIGVIPQTAPLPPVPEDNHPPGSEPRPPAAQAAKTVIQQEQPAEM</sequence>
<dbReference type="Proteomes" id="UP000054047">
    <property type="component" value="Unassembled WGS sequence"/>
</dbReference>
<feature type="compositionally biased region" description="Acidic residues" evidence="1">
    <location>
        <begin position="78"/>
        <end position="88"/>
    </location>
</feature>
<name>A0A0C2G8G4_9BILA</name>
<dbReference type="AlphaFoldDB" id="A0A0C2G8G4"/>
<feature type="compositionally biased region" description="Polar residues" evidence="1">
    <location>
        <begin position="103"/>
        <end position="114"/>
    </location>
</feature>